<dbReference type="PANTHER" id="PTHR30579:SF7">
    <property type="entry name" value="HTH-TYPE TRANSCRIPTIONAL REGULATOR LRHA-RELATED"/>
    <property type="match status" value="1"/>
</dbReference>
<dbReference type="Proteomes" id="UP000246569">
    <property type="component" value="Unassembled WGS sequence"/>
</dbReference>
<protein>
    <submittedName>
        <fullName evidence="6">DNA-binding transcriptional LysR family regulator</fullName>
    </submittedName>
</protein>
<dbReference type="Pfam" id="PF00126">
    <property type="entry name" value="HTH_1"/>
    <property type="match status" value="1"/>
</dbReference>
<evidence type="ECO:0000259" key="5">
    <source>
        <dbReference type="PROSITE" id="PS50931"/>
    </source>
</evidence>
<dbReference type="GO" id="GO:0003700">
    <property type="term" value="F:DNA-binding transcription factor activity"/>
    <property type="evidence" value="ECO:0007669"/>
    <property type="project" value="InterPro"/>
</dbReference>
<dbReference type="PROSITE" id="PS50931">
    <property type="entry name" value="HTH_LYSR"/>
    <property type="match status" value="1"/>
</dbReference>
<sequence length="299" mass="32342">MPCACPLPAMNLPTDLLRTFVTVVDRGGFTAAGEALGRSQPAVSLQIRRLEELVGVDLLTRGGRSPQLTDAGRTLCDYARQMLGLNDEVIARLHRRSVAGCVRLGVPNEFADSFLPDILGRFATSYPDVTLEVGCDLSTHLVAALARGRFDVVFGLHASPPAETGPSWREELVWVGSPQHQPQTRQPLPLIVAPEGCVYRRRILDTLGTLHRPWRIAYTSPSFGGIKAGVLAGLGVTVLARSAVPDNLRVLGSAEHLPELAQIHVALHYTRQRADEAVLALVEFMAARLGPAETGSVRR</sequence>
<evidence type="ECO:0000256" key="1">
    <source>
        <dbReference type="ARBA" id="ARBA00009437"/>
    </source>
</evidence>
<dbReference type="SUPFAM" id="SSF46785">
    <property type="entry name" value="Winged helix' DNA-binding domain"/>
    <property type="match status" value="1"/>
</dbReference>
<comment type="similarity">
    <text evidence="1">Belongs to the LysR transcriptional regulatory family.</text>
</comment>
<dbReference type="Gene3D" id="3.40.190.10">
    <property type="entry name" value="Periplasmic binding protein-like II"/>
    <property type="match status" value="2"/>
</dbReference>
<name>A0A317MQJ2_9GAMM</name>
<dbReference type="InterPro" id="IPR036390">
    <property type="entry name" value="WH_DNA-bd_sf"/>
</dbReference>
<keyword evidence="7" id="KW-1185">Reference proteome</keyword>
<evidence type="ECO:0000313" key="6">
    <source>
        <dbReference type="EMBL" id="PWV58724.1"/>
    </source>
</evidence>
<dbReference type="PANTHER" id="PTHR30579">
    <property type="entry name" value="TRANSCRIPTIONAL REGULATOR"/>
    <property type="match status" value="1"/>
</dbReference>
<keyword evidence="2" id="KW-0805">Transcription regulation</keyword>
<dbReference type="PRINTS" id="PR00039">
    <property type="entry name" value="HTHLYSR"/>
</dbReference>
<dbReference type="GO" id="GO:0003677">
    <property type="term" value="F:DNA binding"/>
    <property type="evidence" value="ECO:0007669"/>
    <property type="project" value="UniProtKB-KW"/>
</dbReference>
<accession>A0A317MQJ2</accession>
<evidence type="ECO:0000313" key="7">
    <source>
        <dbReference type="Proteomes" id="UP000246569"/>
    </source>
</evidence>
<evidence type="ECO:0000256" key="3">
    <source>
        <dbReference type="ARBA" id="ARBA00023125"/>
    </source>
</evidence>
<dbReference type="AlphaFoldDB" id="A0A317MQJ2"/>
<feature type="domain" description="HTH lysR-type" evidence="5">
    <location>
        <begin position="12"/>
        <end position="69"/>
    </location>
</feature>
<gene>
    <name evidence="6" type="ORF">C7443_11450</name>
</gene>
<evidence type="ECO:0000256" key="4">
    <source>
        <dbReference type="ARBA" id="ARBA00023163"/>
    </source>
</evidence>
<dbReference type="EMBL" id="QGTJ01000014">
    <property type="protein sequence ID" value="PWV58724.1"/>
    <property type="molecule type" value="Genomic_DNA"/>
</dbReference>
<dbReference type="InterPro" id="IPR036388">
    <property type="entry name" value="WH-like_DNA-bd_sf"/>
</dbReference>
<dbReference type="Gene3D" id="1.10.10.10">
    <property type="entry name" value="Winged helix-like DNA-binding domain superfamily/Winged helix DNA-binding domain"/>
    <property type="match status" value="1"/>
</dbReference>
<proteinExistence type="inferred from homology"/>
<dbReference type="SUPFAM" id="SSF53850">
    <property type="entry name" value="Periplasmic binding protein-like II"/>
    <property type="match status" value="1"/>
</dbReference>
<comment type="caution">
    <text evidence="6">The sequence shown here is derived from an EMBL/GenBank/DDBJ whole genome shotgun (WGS) entry which is preliminary data.</text>
</comment>
<evidence type="ECO:0000256" key="2">
    <source>
        <dbReference type="ARBA" id="ARBA00023015"/>
    </source>
</evidence>
<dbReference type="InterPro" id="IPR000847">
    <property type="entry name" value="LysR_HTH_N"/>
</dbReference>
<organism evidence="6 7">
    <name type="scientific">Plasticicumulans acidivorans</name>
    <dbReference type="NCBI Taxonomy" id="886464"/>
    <lineage>
        <taxon>Bacteria</taxon>
        <taxon>Pseudomonadati</taxon>
        <taxon>Pseudomonadota</taxon>
        <taxon>Gammaproteobacteria</taxon>
        <taxon>Candidatus Competibacteraceae</taxon>
        <taxon>Plasticicumulans</taxon>
    </lineage>
</organism>
<keyword evidence="3 6" id="KW-0238">DNA-binding</keyword>
<keyword evidence="4" id="KW-0804">Transcription</keyword>
<dbReference type="Pfam" id="PF03466">
    <property type="entry name" value="LysR_substrate"/>
    <property type="match status" value="1"/>
</dbReference>
<dbReference type="InterPro" id="IPR005119">
    <property type="entry name" value="LysR_subst-bd"/>
</dbReference>
<dbReference type="FunFam" id="1.10.10.10:FF:000001">
    <property type="entry name" value="LysR family transcriptional regulator"/>
    <property type="match status" value="1"/>
</dbReference>
<reference evidence="6 7" key="1">
    <citation type="submission" date="2018-05" db="EMBL/GenBank/DDBJ databases">
        <title>Genomic Encyclopedia of Type Strains, Phase IV (KMG-IV): sequencing the most valuable type-strain genomes for metagenomic binning, comparative biology and taxonomic classification.</title>
        <authorList>
            <person name="Goeker M."/>
        </authorList>
    </citation>
    <scope>NUCLEOTIDE SEQUENCE [LARGE SCALE GENOMIC DNA]</scope>
    <source>
        <strain evidence="6 7">DSM 23606</strain>
    </source>
</reference>
<dbReference type="InterPro" id="IPR050176">
    <property type="entry name" value="LTTR"/>
</dbReference>